<dbReference type="PROSITE" id="PS00806">
    <property type="entry name" value="ALDOLASE_CLASS_II_2"/>
    <property type="match status" value="1"/>
</dbReference>
<name>A0ABX4H4V5_9BACT</name>
<dbReference type="InterPro" id="IPR000771">
    <property type="entry name" value="FBA_II"/>
</dbReference>
<gene>
    <name evidence="2" type="ORF">CJF60_04245</name>
</gene>
<comment type="caution">
    <text evidence="2">The sequence shown here is derived from an EMBL/GenBank/DDBJ whole genome shotgun (WGS) entry which is preliminary data.</text>
</comment>
<dbReference type="Pfam" id="PF01116">
    <property type="entry name" value="F_bP_aldolase"/>
    <property type="match status" value="1"/>
</dbReference>
<proteinExistence type="predicted"/>
<keyword evidence="3" id="KW-1185">Reference proteome</keyword>
<dbReference type="PIRSF" id="PIRSF001359">
    <property type="entry name" value="F_bP_aldolase_II"/>
    <property type="match status" value="1"/>
</dbReference>
<dbReference type="Gene3D" id="3.20.20.70">
    <property type="entry name" value="Aldolase class I"/>
    <property type="match status" value="1"/>
</dbReference>
<dbReference type="InterPro" id="IPR013785">
    <property type="entry name" value="Aldolase_TIM"/>
</dbReference>
<accession>A0ABX4H4V5</accession>
<protein>
    <submittedName>
        <fullName evidence="2">Ketose-bisphosphate aldolase</fullName>
    </submittedName>
</protein>
<dbReference type="NCBIfam" id="TIGR00167">
    <property type="entry name" value="cbbA"/>
    <property type="match status" value="1"/>
</dbReference>
<dbReference type="Proteomes" id="UP000217033">
    <property type="component" value="Unassembled WGS sequence"/>
</dbReference>
<reference evidence="2" key="1">
    <citation type="submission" date="2017-08" db="EMBL/GenBank/DDBJ databases">
        <authorList>
            <person name="Alvarez-Ponce D."/>
            <person name="Weitzman C.L."/>
            <person name="Tillett R.L."/>
            <person name="Sandmeier F.C."/>
            <person name="Tracy C.R."/>
        </authorList>
    </citation>
    <scope>NUCLEOTIDE SEQUENCE [LARGE SCALE GENOMIC DNA]</scope>
    <source>
        <strain evidence="2">PS6</strain>
    </source>
</reference>
<organism evidence="2 3">
    <name type="scientific">Mycoplasmopsis agassizii</name>
    <dbReference type="NCBI Taxonomy" id="33922"/>
    <lineage>
        <taxon>Bacteria</taxon>
        <taxon>Bacillati</taxon>
        <taxon>Mycoplasmatota</taxon>
        <taxon>Mycoplasmoidales</taxon>
        <taxon>Metamycoplasmataceae</taxon>
        <taxon>Mycoplasmopsis</taxon>
    </lineage>
</organism>
<evidence type="ECO:0000313" key="2">
    <source>
        <dbReference type="EMBL" id="PAF54919.1"/>
    </source>
</evidence>
<dbReference type="CDD" id="cd00947">
    <property type="entry name" value="TBP_aldolase_IIB"/>
    <property type="match status" value="1"/>
</dbReference>
<comment type="cofactor">
    <cofactor evidence="1">
        <name>Zn(2+)</name>
        <dbReference type="ChEBI" id="CHEBI:29105"/>
    </cofactor>
</comment>
<dbReference type="InterPro" id="IPR050246">
    <property type="entry name" value="Class_II_FBP_aldolase"/>
</dbReference>
<dbReference type="SUPFAM" id="SSF51569">
    <property type="entry name" value="Aldolase"/>
    <property type="match status" value="1"/>
</dbReference>
<evidence type="ECO:0000256" key="1">
    <source>
        <dbReference type="ARBA" id="ARBA00001947"/>
    </source>
</evidence>
<dbReference type="PANTHER" id="PTHR30304:SF0">
    <property type="entry name" value="D-TAGATOSE-1,6-BISPHOSPHATE ALDOLASE SUBUNIT GATY-RELATED"/>
    <property type="match status" value="1"/>
</dbReference>
<dbReference type="PANTHER" id="PTHR30304">
    <property type="entry name" value="D-TAGATOSE-1,6-BISPHOSPHATE ALDOLASE"/>
    <property type="match status" value="1"/>
</dbReference>
<dbReference type="RefSeq" id="WP_084232182.1">
    <property type="nucleotide sequence ID" value="NZ_FWXE01000004.1"/>
</dbReference>
<sequence>MLVNPYVILKTAKDNNYGVGSFNVLNIELAKAVIEAAENLNQDVMLQITDSALSWIGLDYFLPGLIEVAKKSKIKIAIHYDHVYSLEHFQKNVIQGFTSGMYDGSKLVFDENVNNSLIARNLTTSKNIFLELEIGVIGGKEDSKISQEDLANEEQIIKFYELTKPDALAAAFGTAHGVYKDEVKINFDLIKNLNQKLDTFLVLHGSSGLSEELIKKSIASGISKVNVGTDLLIVYNKAIKEYFRNHPNEYDIRKINQYAIDLVKEEVTKYLMWFK</sequence>
<dbReference type="EMBL" id="NQMN01000002">
    <property type="protein sequence ID" value="PAF54919.1"/>
    <property type="molecule type" value="Genomic_DNA"/>
</dbReference>
<evidence type="ECO:0000313" key="3">
    <source>
        <dbReference type="Proteomes" id="UP000217033"/>
    </source>
</evidence>